<dbReference type="PANTHER" id="PTHR11895">
    <property type="entry name" value="TRANSAMIDASE"/>
    <property type="match status" value="1"/>
</dbReference>
<dbReference type="AlphaFoldDB" id="Q2IGI4"/>
<feature type="domain" description="Amidase" evidence="2">
    <location>
        <begin position="28"/>
        <end position="451"/>
    </location>
</feature>
<name>Q2IGI4_ANADE</name>
<dbReference type="InterPro" id="IPR036928">
    <property type="entry name" value="AS_sf"/>
</dbReference>
<accession>Q2IGI4</accession>
<dbReference type="PANTHER" id="PTHR11895:SF176">
    <property type="entry name" value="AMIDASE AMID-RELATED"/>
    <property type="match status" value="1"/>
</dbReference>
<dbReference type="Gene3D" id="3.90.1300.10">
    <property type="entry name" value="Amidase signature (AS) domain"/>
    <property type="match status" value="1"/>
</dbReference>
<dbReference type="InterPro" id="IPR000120">
    <property type="entry name" value="Amidase"/>
</dbReference>
<dbReference type="RefSeq" id="WP_011422974.1">
    <property type="nucleotide sequence ID" value="NC_007760.1"/>
</dbReference>
<dbReference type="eggNOG" id="COG0154">
    <property type="taxonomic scope" value="Bacteria"/>
</dbReference>
<feature type="region of interest" description="Disordered" evidence="1">
    <location>
        <begin position="464"/>
        <end position="491"/>
    </location>
</feature>
<evidence type="ECO:0000256" key="1">
    <source>
        <dbReference type="SAM" id="MobiDB-lite"/>
    </source>
</evidence>
<sequence length="491" mass="51190">MALDDDVLFSGVAALSRRIQARELSPVELAEAYLARIDALGPALGCFVTVTRERALADARAAEADLAAGRWRGPLHGVPYGLKDLVDTAGIRTTFGARPYADRVPEHDATVARRLAEAGGVLLGKLSMIELAGGLGYHTGEAALNGPCRTPWDPTRWAGGSSSGAGSAVAAGLVPFAIGSETWGSITCPAAFCGVTGLRPTYGVLSRAGAMALSYTLDKLGPMARTAEDCALVLGVLSGADPRDPTSIAPPPGLGNGKVRGGIPRGLRVAVLGFPEKPAVAPGVRAAYEAAQAVLRDGGAILTPAALPDLPYEPLASLFIEAEAATAFEELIRSGRTRELADRSHATRKPDDYLPKGNPSDYVRAMRVRGEVQRALAGFFARHDLVLAPNLPYPPPRVTENFDAMFAFPDLLGAAGNLAGLPAVALPMGFVDGLPVSMQLVGAPLEEARVLAAAALFQSRTDHHLARPKLARPSPPSAREGGRPSHAVTIR</sequence>
<evidence type="ECO:0000313" key="3">
    <source>
        <dbReference type="EMBL" id="ABC83692.1"/>
    </source>
</evidence>
<protein>
    <submittedName>
        <fullName evidence="3">Amidase</fullName>
    </submittedName>
</protein>
<reference evidence="3" key="1">
    <citation type="submission" date="2006-01" db="EMBL/GenBank/DDBJ databases">
        <title>Complete sequence of Anaeromyxobacter dehalogenans 2CP-C.</title>
        <authorList>
            <consortium name="US DOE Joint Genome Institute"/>
            <person name="Copeland A."/>
            <person name="Lucas S."/>
            <person name="Lapidus A."/>
            <person name="Barry K."/>
            <person name="Detter J.C."/>
            <person name="Glavina T."/>
            <person name="Hammon N."/>
            <person name="Israni S."/>
            <person name="Pitluck S."/>
            <person name="Brettin T."/>
            <person name="Bruce D."/>
            <person name="Han C."/>
            <person name="Tapia R."/>
            <person name="Gilna P."/>
            <person name="Kiss H."/>
            <person name="Schmutz J."/>
            <person name="Larimer F."/>
            <person name="Land M."/>
            <person name="Kyrpides N."/>
            <person name="Anderson I."/>
            <person name="Sanford R.A."/>
            <person name="Ritalahti K.M."/>
            <person name="Thomas H.S."/>
            <person name="Kirby J.R."/>
            <person name="Zhulin I.B."/>
            <person name="Loeffler F.E."/>
            <person name="Richardson P."/>
        </authorList>
    </citation>
    <scope>NUCLEOTIDE SEQUENCE</scope>
    <source>
        <strain evidence="3">2CP-C</strain>
    </source>
</reference>
<dbReference type="OrthoDB" id="8641877at2"/>
<organism evidence="3 4">
    <name type="scientific">Anaeromyxobacter dehalogenans (strain 2CP-C)</name>
    <dbReference type="NCBI Taxonomy" id="290397"/>
    <lineage>
        <taxon>Bacteria</taxon>
        <taxon>Pseudomonadati</taxon>
        <taxon>Myxococcota</taxon>
        <taxon>Myxococcia</taxon>
        <taxon>Myxococcales</taxon>
        <taxon>Cystobacterineae</taxon>
        <taxon>Anaeromyxobacteraceae</taxon>
        <taxon>Anaeromyxobacter</taxon>
    </lineage>
</organism>
<dbReference type="GO" id="GO:0003824">
    <property type="term" value="F:catalytic activity"/>
    <property type="evidence" value="ECO:0007669"/>
    <property type="project" value="InterPro"/>
</dbReference>
<proteinExistence type="predicted"/>
<dbReference type="InterPro" id="IPR023631">
    <property type="entry name" value="Amidase_dom"/>
</dbReference>
<dbReference type="EMBL" id="CP000251">
    <property type="protein sequence ID" value="ABC83692.1"/>
    <property type="molecule type" value="Genomic_DNA"/>
</dbReference>
<dbReference type="Pfam" id="PF01425">
    <property type="entry name" value="Amidase"/>
    <property type="match status" value="1"/>
</dbReference>
<dbReference type="KEGG" id="ade:Adeh_3928"/>
<evidence type="ECO:0000313" key="4">
    <source>
        <dbReference type="Proteomes" id="UP000001935"/>
    </source>
</evidence>
<evidence type="ECO:0000259" key="2">
    <source>
        <dbReference type="Pfam" id="PF01425"/>
    </source>
</evidence>
<dbReference type="STRING" id="290397.Adeh_3928"/>
<gene>
    <name evidence="3" type="ordered locus">Adeh_3928</name>
</gene>
<dbReference type="SUPFAM" id="SSF75304">
    <property type="entry name" value="Amidase signature (AS) enzymes"/>
    <property type="match status" value="1"/>
</dbReference>
<dbReference type="HOGENOM" id="CLU_009600_0_3_7"/>
<dbReference type="Proteomes" id="UP000001935">
    <property type="component" value="Chromosome"/>
</dbReference>